<dbReference type="Gene3D" id="2.120.10.30">
    <property type="entry name" value="TolB, C-terminal domain"/>
    <property type="match status" value="1"/>
</dbReference>
<dbReference type="Proteomes" id="UP001147695">
    <property type="component" value="Unassembled WGS sequence"/>
</dbReference>
<keyword evidence="1" id="KW-0732">Signal</keyword>
<evidence type="ECO:0000256" key="1">
    <source>
        <dbReference type="SAM" id="SignalP"/>
    </source>
</evidence>
<dbReference type="SUPFAM" id="SSF63829">
    <property type="entry name" value="Calcium-dependent phosphotriesterase"/>
    <property type="match status" value="1"/>
</dbReference>
<dbReference type="InterPro" id="IPR052998">
    <property type="entry name" value="Hetero-Diels-Alderase-like"/>
</dbReference>
<evidence type="ECO:0000313" key="2">
    <source>
        <dbReference type="EMBL" id="KAJ5329159.1"/>
    </source>
</evidence>
<organism evidence="2 3">
    <name type="scientific">Penicillium brevicompactum</name>
    <dbReference type="NCBI Taxonomy" id="5074"/>
    <lineage>
        <taxon>Eukaryota</taxon>
        <taxon>Fungi</taxon>
        <taxon>Dikarya</taxon>
        <taxon>Ascomycota</taxon>
        <taxon>Pezizomycotina</taxon>
        <taxon>Eurotiomycetes</taxon>
        <taxon>Eurotiomycetidae</taxon>
        <taxon>Eurotiales</taxon>
        <taxon>Aspergillaceae</taxon>
        <taxon>Penicillium</taxon>
    </lineage>
</organism>
<sequence length="340" mass="36472">MLFTSIFPALRLATLFLHVSFALAYPHNTTYPLTVIEKFTVPVSFENIATRRDGHLLVTSVESSILRQVSPFGNKNSVAIASIPGATSLLGIAELKEDVFYVVAANVSSTTAVPGTNAVWEIDLRDSQACFSAKRNRKLCAKTTLIAKVESAGLLNGMCRLNIDDNSTLLIADSAAGNVVKLNVDTGSYETIINDKQMKNNSTGLQVAINGVHIYGSWLYFTNLNQGIFARVPLDLSNGTVTGPVEVIVNNTPGDDFIISQDGGKAWIAMNGHSHLVEVDINHKTAKVVVDSTYLESASAVSFGRTQFDWNSLYISSAGVLNPGKPGNHTVGGIVARVDL</sequence>
<protein>
    <submittedName>
        <fullName evidence="2">Uncharacterized protein</fullName>
    </submittedName>
</protein>
<dbReference type="EMBL" id="JAPZBQ010000005">
    <property type="protein sequence ID" value="KAJ5329159.1"/>
    <property type="molecule type" value="Genomic_DNA"/>
</dbReference>
<dbReference type="AlphaFoldDB" id="A0A9W9Q8K7"/>
<feature type="signal peptide" evidence="1">
    <location>
        <begin position="1"/>
        <end position="24"/>
    </location>
</feature>
<gene>
    <name evidence="2" type="ORF">N7452_009549</name>
</gene>
<name>A0A9W9Q8K7_PENBR</name>
<dbReference type="PANTHER" id="PTHR42060">
    <property type="entry name" value="NHL REPEAT-CONTAINING PROTEIN-RELATED"/>
    <property type="match status" value="1"/>
</dbReference>
<reference evidence="2" key="2">
    <citation type="journal article" date="2023" name="IMA Fungus">
        <title>Comparative genomic study of the Penicillium genus elucidates a diverse pangenome and 15 lateral gene transfer events.</title>
        <authorList>
            <person name="Petersen C."/>
            <person name="Sorensen T."/>
            <person name="Nielsen M.R."/>
            <person name="Sondergaard T.E."/>
            <person name="Sorensen J.L."/>
            <person name="Fitzpatrick D.A."/>
            <person name="Frisvad J.C."/>
            <person name="Nielsen K.L."/>
        </authorList>
    </citation>
    <scope>NUCLEOTIDE SEQUENCE</scope>
    <source>
        <strain evidence="2">IBT 35673</strain>
    </source>
</reference>
<reference evidence="2" key="1">
    <citation type="submission" date="2022-12" db="EMBL/GenBank/DDBJ databases">
        <authorList>
            <person name="Petersen C."/>
        </authorList>
    </citation>
    <scope>NUCLEOTIDE SEQUENCE</scope>
    <source>
        <strain evidence="2">IBT 35673</strain>
    </source>
</reference>
<dbReference type="InterPro" id="IPR011042">
    <property type="entry name" value="6-blade_b-propeller_TolB-like"/>
</dbReference>
<feature type="chain" id="PRO_5040935706" evidence="1">
    <location>
        <begin position="25"/>
        <end position="340"/>
    </location>
</feature>
<accession>A0A9W9Q8K7</accession>
<proteinExistence type="predicted"/>
<dbReference type="PANTHER" id="PTHR42060:SF1">
    <property type="entry name" value="NHL REPEAT-CONTAINING PROTEIN"/>
    <property type="match status" value="1"/>
</dbReference>
<comment type="caution">
    <text evidence="2">The sequence shown here is derived from an EMBL/GenBank/DDBJ whole genome shotgun (WGS) entry which is preliminary data.</text>
</comment>
<evidence type="ECO:0000313" key="3">
    <source>
        <dbReference type="Proteomes" id="UP001147695"/>
    </source>
</evidence>